<evidence type="ECO:0000259" key="2">
    <source>
        <dbReference type="Pfam" id="PF13290"/>
    </source>
</evidence>
<dbReference type="Pfam" id="PF13290">
    <property type="entry name" value="CHB_HEX_C_1"/>
    <property type="match status" value="1"/>
</dbReference>
<comment type="caution">
    <text evidence="3">The sequence shown here is derived from an EMBL/GenBank/DDBJ whole genome shotgun (WGS) entry which is preliminary data.</text>
</comment>
<dbReference type="SUPFAM" id="SSF75005">
    <property type="entry name" value="Arabinanase/levansucrase/invertase"/>
    <property type="match status" value="1"/>
</dbReference>
<dbReference type="CDD" id="cd18822">
    <property type="entry name" value="GH43_CtGH43-like"/>
    <property type="match status" value="1"/>
</dbReference>
<gene>
    <name evidence="3" type="ORF">A3844_22000</name>
</gene>
<sequence length="1173" mass="126150">MNKKHIGMKRILAGFFGLILIIGMIPAMSATVSATTSGTASELTVNGTPPAGPYTSVPVGAAWNDTAGNSIQAHGGGFVQQGGWYYWVGENKSSNSHNTTGINLYRSKDLLNWEFVSTILSNTTNPGYTTATTPGLISPQTQQFNMERPKLIYDQASGKFVLFAHWENGTSYGNSHILIASAGSVDGHYTVLHNFRPGVGYVGDPNEKDESYTGTDGKWGYGSRDFTVYQDPGTGEAYLISTQDWQNMRVYKLTENSTNVDWQNSYLLFSGGRREAPAMIKANGVYYIITSSQSGWYPNQAMYSFTTDISNSSGWSALQPVGNNTTFYSQPTNIMEIAAADGSRQYVYMGDRWNPEALGTSAYVWLPLNIDSATHTMTMSYTPGWSLDPVTGAFHFPDVSNVSQGKPVEGEDNVVSGKLLKYINDGSYDEADTWSAGTLYYQQNKVPYAVTIDLQEIFDLSRADISFKQFNGSEAYYDYTVQGSNDNKNWTVLADETQNKMTGFKSNTLGGKYRYVRLYVTSVINAHNGNSTASWENGMLEVQVYANNLTRPLAPLPAASEEGGRYTSDQTLTLSSKADGAKIYYTTDGTEPTNHSTLYTTPVTLTLGHTILKAVAYAEGMESSGVMTQDFNIIDPNIIVSVSSPTEYAVTTGEGASGLPATLQAVNAAGNTVTVPVIWNTAGVTFSPYTSVKITGTLPGYQVSATVDVVNAGLTYFISGGSQGNSAFYNAAKAKLGGQLVNAVSDQAYNGQWGYTGKIGTDIGYHTSTSSIYESGWWAYANKSINYTVHLDPGTYTLISGYKEWWGATRGMTFSAKDANGSILASKSFTINKATLADQEKIEFTLAKAQNIQISVSKVSGSDPVLAWLAVEKKTPVTTASFSPALPDGEQGWYISPVSLTLTAAEAGGTVTGAVYSVDNGTSWSNYTGPVTFHEDGQYSVAYYSTDAAGGAEYPKTRTFKLDHTAPVTTASLDSASPLESGWYTSEVNVSLAASDNVSGVAKTEYQINNGEWTPYTGSIPAFGEGIYTVGYRSTDQAGNVEPIKTLELKIDKTAPALTVQLDTTTLWPANHKMVTIHAALNPGDATSGVESVILTSITINEPDSGQGDIQASVGTAATSFSLRAEKGKDKAVGRIYTITYTITDKAGNKETSSVTVRVPHDQSVKNNNQQAE</sequence>
<evidence type="ECO:0000313" key="3">
    <source>
        <dbReference type="EMBL" id="OKP83512.1"/>
    </source>
</evidence>
<reference evidence="3 4" key="1">
    <citation type="submission" date="2016-03" db="EMBL/GenBank/DDBJ databases">
        <authorList>
            <person name="Sant'Anna F.H."/>
            <person name="Ambrosini A."/>
            <person name="Souza R."/>
            <person name="Bach E."/>
            <person name="Fernandes G."/>
            <person name="Balsanelli E."/>
            <person name="Baura V.A."/>
            <person name="Souza E.M."/>
            <person name="Passaglia L."/>
        </authorList>
    </citation>
    <scope>NUCLEOTIDE SEQUENCE [LARGE SCALE GENOMIC DNA]</scope>
    <source>
        <strain evidence="3 4">P26E</strain>
    </source>
</reference>
<proteinExistence type="predicted"/>
<dbReference type="PANTHER" id="PTHR22925">
    <property type="entry name" value="GLYCOSYL HYDROLASE 43 FAMILY MEMBER"/>
    <property type="match status" value="1"/>
</dbReference>
<dbReference type="Gene3D" id="2.115.10.20">
    <property type="entry name" value="Glycosyl hydrolase domain, family 43"/>
    <property type="match status" value="1"/>
</dbReference>
<keyword evidence="4" id="KW-1185">Reference proteome</keyword>
<dbReference type="Gene3D" id="3.30.1920.20">
    <property type="match status" value="1"/>
</dbReference>
<dbReference type="SUPFAM" id="SSF49785">
    <property type="entry name" value="Galactose-binding domain-like"/>
    <property type="match status" value="1"/>
</dbReference>
<dbReference type="Gene3D" id="2.60.120.260">
    <property type="entry name" value="Galactose-binding domain-like"/>
    <property type="match status" value="1"/>
</dbReference>
<dbReference type="InterPro" id="IPR008979">
    <property type="entry name" value="Galactose-bd-like_sf"/>
</dbReference>
<dbReference type="InterPro" id="IPR058094">
    <property type="entry name" value="Ig-like_OmpL47-like"/>
</dbReference>
<evidence type="ECO:0000256" key="1">
    <source>
        <dbReference type="SAM" id="MobiDB-lite"/>
    </source>
</evidence>
<dbReference type="EMBL" id="LVWI01000059">
    <property type="protein sequence ID" value="OKP83512.1"/>
    <property type="molecule type" value="Genomic_DNA"/>
</dbReference>
<dbReference type="NCBIfam" id="NF047446">
    <property type="entry name" value="barrel_OmpL47"/>
    <property type="match status" value="2"/>
</dbReference>
<evidence type="ECO:0000313" key="4">
    <source>
        <dbReference type="Proteomes" id="UP000186058"/>
    </source>
</evidence>
<feature type="region of interest" description="Disordered" evidence="1">
    <location>
        <begin position="1150"/>
        <end position="1173"/>
    </location>
</feature>
<dbReference type="RefSeq" id="WP_074108523.1">
    <property type="nucleotide sequence ID" value="NZ_LVWI01000059.1"/>
</dbReference>
<feature type="domain" description="GH29D-like beta-sandwich" evidence="2">
    <location>
        <begin position="562"/>
        <end position="628"/>
    </location>
</feature>
<dbReference type="PANTHER" id="PTHR22925:SF3">
    <property type="entry name" value="GLYCOSYL HYDROLASE FAMILY PROTEIN 43"/>
    <property type="match status" value="1"/>
</dbReference>
<dbReference type="Proteomes" id="UP000186058">
    <property type="component" value="Unassembled WGS sequence"/>
</dbReference>
<protein>
    <recommendedName>
        <fullName evidence="2">GH29D-like beta-sandwich domain-containing protein</fullName>
    </recommendedName>
</protein>
<dbReference type="InterPro" id="IPR023296">
    <property type="entry name" value="Glyco_hydro_beta-prop_sf"/>
</dbReference>
<name>A0ABX3EIN7_9BACL</name>
<organism evidence="3 4">
    <name type="scientific">Paenibacillus helianthi</name>
    <dbReference type="NCBI Taxonomy" id="1349432"/>
    <lineage>
        <taxon>Bacteria</taxon>
        <taxon>Bacillati</taxon>
        <taxon>Bacillota</taxon>
        <taxon>Bacilli</taxon>
        <taxon>Bacillales</taxon>
        <taxon>Paenibacillaceae</taxon>
        <taxon>Paenibacillus</taxon>
    </lineage>
</organism>
<accession>A0ABX3EIN7</accession>
<dbReference type="InterPro" id="IPR059177">
    <property type="entry name" value="GH29D-like_dom"/>
</dbReference>
<dbReference type="Pfam" id="PF22633">
    <property type="entry name" value="F5_F8_type_C_2"/>
    <property type="match status" value="1"/>
</dbReference>